<proteinExistence type="predicted"/>
<accession>A0A8D8ZDT1</accession>
<sequence>MVRTVVFESSGTSLLIKDKVGRVCLGDESSMSEVNHVILSSVVRGRSSLLKVVGFDSVVVSSCLNSSGELLTVKRALLSVLVVDGCPKLFRESSFIEIVPVSSNVLAVLEVSDLRSLDDFSVVTDTSYGSFVVGANCLKSFDTLSAVVPDPPVVVSFS</sequence>
<organism evidence="1">
    <name type="scientific">Cacopsylla melanoneura</name>
    <dbReference type="NCBI Taxonomy" id="428564"/>
    <lineage>
        <taxon>Eukaryota</taxon>
        <taxon>Metazoa</taxon>
        <taxon>Ecdysozoa</taxon>
        <taxon>Arthropoda</taxon>
        <taxon>Hexapoda</taxon>
        <taxon>Insecta</taxon>
        <taxon>Pterygota</taxon>
        <taxon>Neoptera</taxon>
        <taxon>Paraneoptera</taxon>
        <taxon>Hemiptera</taxon>
        <taxon>Sternorrhyncha</taxon>
        <taxon>Psylloidea</taxon>
        <taxon>Psyllidae</taxon>
        <taxon>Psyllinae</taxon>
        <taxon>Cacopsylla</taxon>
    </lineage>
</organism>
<dbReference type="EMBL" id="HBUF01507572">
    <property type="protein sequence ID" value="CAG6745998.1"/>
    <property type="molecule type" value="Transcribed_RNA"/>
</dbReference>
<evidence type="ECO:0000313" key="1">
    <source>
        <dbReference type="EMBL" id="CAG6745998.1"/>
    </source>
</evidence>
<name>A0A8D8ZDT1_9HEMI</name>
<dbReference type="AlphaFoldDB" id="A0A8D8ZDT1"/>
<reference evidence="1" key="1">
    <citation type="submission" date="2021-05" db="EMBL/GenBank/DDBJ databases">
        <authorList>
            <person name="Alioto T."/>
            <person name="Alioto T."/>
            <person name="Gomez Garrido J."/>
        </authorList>
    </citation>
    <scope>NUCLEOTIDE SEQUENCE</scope>
</reference>
<protein>
    <submittedName>
        <fullName evidence="1">Uncharacterized protein</fullName>
    </submittedName>
</protein>